<dbReference type="NCBIfam" id="TIGR01738">
    <property type="entry name" value="bioH"/>
    <property type="match status" value="1"/>
</dbReference>
<feature type="binding site" evidence="5">
    <location>
        <position position="22"/>
    </location>
    <ligand>
        <name>substrate</name>
    </ligand>
</feature>
<dbReference type="InterPro" id="IPR000073">
    <property type="entry name" value="AB_hydrolase_1"/>
</dbReference>
<dbReference type="GO" id="GO:0009102">
    <property type="term" value="P:biotin biosynthetic process"/>
    <property type="evidence" value="ECO:0007669"/>
    <property type="project" value="UniProtKB-UniRule"/>
</dbReference>
<dbReference type="GO" id="GO:0090499">
    <property type="term" value="F:pimelyl-[acyl-carrier protein] methyl ester esterase activity"/>
    <property type="evidence" value="ECO:0007669"/>
    <property type="project" value="UniProtKB-EC"/>
</dbReference>
<evidence type="ECO:0000256" key="3">
    <source>
        <dbReference type="ARBA" id="ARBA00022756"/>
    </source>
</evidence>
<comment type="similarity">
    <text evidence="5">Belongs to the AB hydrolase superfamily. Carboxylesterase BioH family.</text>
</comment>
<evidence type="ECO:0000259" key="6">
    <source>
        <dbReference type="Pfam" id="PF00561"/>
    </source>
</evidence>
<evidence type="ECO:0000256" key="1">
    <source>
        <dbReference type="ARBA" id="ARBA00022487"/>
    </source>
</evidence>
<keyword evidence="1 5" id="KW-0719">Serine esterase</keyword>
<protein>
    <recommendedName>
        <fullName evidence="5">Pimeloyl-[acyl-carrier protein] methyl ester esterase</fullName>
        <ecNumber evidence="5">3.1.1.85</ecNumber>
    </recommendedName>
    <alternativeName>
        <fullName evidence="5">Biotin synthesis protein BioH</fullName>
    </alternativeName>
    <alternativeName>
        <fullName evidence="5">Carboxylesterase BioH</fullName>
    </alternativeName>
</protein>
<evidence type="ECO:0000313" key="7">
    <source>
        <dbReference type="EMBL" id="KPD03811.1"/>
    </source>
</evidence>
<dbReference type="InterPro" id="IPR010076">
    <property type="entry name" value="BioH"/>
</dbReference>
<dbReference type="GO" id="GO:0005737">
    <property type="term" value="C:cytoplasm"/>
    <property type="evidence" value="ECO:0007669"/>
    <property type="project" value="UniProtKB-SubCell"/>
</dbReference>
<comment type="pathway">
    <text evidence="5">Cofactor biosynthesis; biotin biosynthesis.</text>
</comment>
<feature type="binding site" evidence="5">
    <location>
        <position position="240"/>
    </location>
    <ligand>
        <name>substrate</name>
    </ligand>
</feature>
<evidence type="ECO:0000313" key="8">
    <source>
        <dbReference type="Proteomes" id="UP000053226"/>
    </source>
</evidence>
<dbReference type="OrthoDB" id="9780744at2"/>
<organism evidence="7 8">
    <name type="scientific">Moellerella wisconsensis ATCC 35017</name>
    <dbReference type="NCBI Taxonomy" id="1354267"/>
    <lineage>
        <taxon>Bacteria</taxon>
        <taxon>Pseudomonadati</taxon>
        <taxon>Pseudomonadota</taxon>
        <taxon>Gammaproteobacteria</taxon>
        <taxon>Enterobacterales</taxon>
        <taxon>Morganellaceae</taxon>
        <taxon>Moellerella</taxon>
    </lineage>
</organism>
<dbReference type="Gene3D" id="3.40.50.1820">
    <property type="entry name" value="alpha/beta hydrolase"/>
    <property type="match status" value="1"/>
</dbReference>
<reference evidence="7 8" key="1">
    <citation type="submission" date="2015-07" db="EMBL/GenBank/DDBJ databases">
        <title>ATOL: Assembling a taxonomically balanced genome-scale reconstruction of the evolutionary history of the Enterobacteriaceae.</title>
        <authorList>
            <person name="Plunkett G.III."/>
            <person name="Neeno-Eckwall E.C."/>
            <person name="Glasner J.D."/>
            <person name="Perna N.T."/>
        </authorList>
    </citation>
    <scope>NUCLEOTIDE SEQUENCE [LARGE SCALE GENOMIC DNA]</scope>
    <source>
        <strain evidence="7 8">ATCC 35017</strain>
    </source>
</reference>
<feature type="binding site" evidence="5">
    <location>
        <begin position="148"/>
        <end position="152"/>
    </location>
    <ligand>
        <name>substrate</name>
    </ligand>
</feature>
<dbReference type="HAMAP" id="MF_01260">
    <property type="entry name" value="Carboxylester"/>
    <property type="match status" value="1"/>
</dbReference>
<dbReference type="PANTHER" id="PTHR43798:SF31">
    <property type="entry name" value="AB HYDROLASE SUPERFAMILY PROTEIN YCLE"/>
    <property type="match status" value="1"/>
</dbReference>
<keyword evidence="4 5" id="KW-0378">Hydrolase</keyword>
<evidence type="ECO:0000256" key="2">
    <source>
        <dbReference type="ARBA" id="ARBA00022490"/>
    </source>
</evidence>
<dbReference type="EMBL" id="LGAA01000007">
    <property type="protein sequence ID" value="KPD03811.1"/>
    <property type="molecule type" value="Genomic_DNA"/>
</dbReference>
<comment type="subunit">
    <text evidence="5">Monomer.</text>
</comment>
<feature type="active site" evidence="5">
    <location>
        <position position="240"/>
    </location>
</feature>
<feature type="domain" description="AB hydrolase-1" evidence="6">
    <location>
        <begin position="16"/>
        <end position="247"/>
    </location>
</feature>
<sequence>MAELYWQTVGEGKQDIVLLHGWGLNAEVWRSIALRGAGQYRFHLVDLPGYGRSQEFPAMSLQHMSDQIWQHATQILTQPAIWLGWSLGGLVASRIAIDHAAQITGLATVASSPCFHQQDDGWPGIKPEILSGFEQQLAHHFQRTVERFLALQTLGTASAREDARLLKSIVLELPIPKVEILNAGLEILRTVDLRQSLKEISIPFLRIYGYLDGLVPRRVVPLIDDLYPSSSSAIMRNCAHAPFISHPEEFLALLADFTASIDDQKQCELRPK</sequence>
<feature type="active site" description="Nucleophile" evidence="5">
    <location>
        <position position="86"/>
    </location>
</feature>
<evidence type="ECO:0000256" key="4">
    <source>
        <dbReference type="ARBA" id="ARBA00022801"/>
    </source>
</evidence>
<dbReference type="GO" id="GO:0016020">
    <property type="term" value="C:membrane"/>
    <property type="evidence" value="ECO:0007669"/>
    <property type="project" value="TreeGrafter"/>
</dbReference>
<comment type="function">
    <text evidence="5">The physiological role of BioH is to remove the methyl group introduced by BioC when the pimeloyl moiety is complete. It allows to synthesize pimeloyl-ACP via the fatty acid synthetic pathway through the hydrolysis of the ester bonds of pimeloyl-ACP esters.</text>
</comment>
<keyword evidence="8" id="KW-1185">Reference proteome</keyword>
<dbReference type="Proteomes" id="UP000053226">
    <property type="component" value="Unassembled WGS sequence"/>
</dbReference>
<evidence type="ECO:0000256" key="5">
    <source>
        <dbReference type="HAMAP-Rule" id="MF_01260"/>
    </source>
</evidence>
<dbReference type="InterPro" id="IPR050266">
    <property type="entry name" value="AB_hydrolase_sf"/>
</dbReference>
<keyword evidence="3 5" id="KW-0093">Biotin biosynthesis</keyword>
<keyword evidence="2 5" id="KW-0963">Cytoplasm</keyword>
<feature type="binding site" evidence="5">
    <location>
        <begin position="86"/>
        <end position="87"/>
    </location>
    <ligand>
        <name>substrate</name>
    </ligand>
</feature>
<feature type="active site" evidence="5">
    <location>
        <position position="212"/>
    </location>
</feature>
<comment type="subcellular location">
    <subcellularLocation>
        <location evidence="5">Cytoplasm</location>
    </subcellularLocation>
</comment>
<dbReference type="PANTHER" id="PTHR43798">
    <property type="entry name" value="MONOACYLGLYCEROL LIPASE"/>
    <property type="match status" value="1"/>
</dbReference>
<comment type="catalytic activity">
    <reaction evidence="5">
        <text>6-carboxyhexanoyl-[ACP] methyl ester + H2O = 6-carboxyhexanoyl-[ACP] + methanol + H(+)</text>
        <dbReference type="Rhea" id="RHEA:42700"/>
        <dbReference type="Rhea" id="RHEA-COMP:9955"/>
        <dbReference type="Rhea" id="RHEA-COMP:10186"/>
        <dbReference type="ChEBI" id="CHEBI:15377"/>
        <dbReference type="ChEBI" id="CHEBI:15378"/>
        <dbReference type="ChEBI" id="CHEBI:17790"/>
        <dbReference type="ChEBI" id="CHEBI:78846"/>
        <dbReference type="ChEBI" id="CHEBI:82735"/>
        <dbReference type="EC" id="3.1.1.85"/>
    </reaction>
</comment>
<accession>A0A0N0IBP7</accession>
<name>A0A0N0IBP7_9GAMM</name>
<dbReference type="EC" id="3.1.1.85" evidence="5"/>
<comment type="caution">
    <text evidence="7">The sequence shown here is derived from an EMBL/GenBank/DDBJ whole genome shotgun (WGS) entry which is preliminary data.</text>
</comment>
<gene>
    <name evidence="5" type="primary">bioH</name>
    <name evidence="7" type="ORF">M992_0731</name>
</gene>
<dbReference type="RefSeq" id="WP_053907359.1">
    <property type="nucleotide sequence ID" value="NZ_CAWMUS010000007.1"/>
</dbReference>
<dbReference type="AlphaFoldDB" id="A0A0N0IBP7"/>
<dbReference type="InterPro" id="IPR029058">
    <property type="entry name" value="AB_hydrolase_fold"/>
</dbReference>
<dbReference type="Pfam" id="PF00561">
    <property type="entry name" value="Abhydrolase_1"/>
    <property type="match status" value="1"/>
</dbReference>
<dbReference type="SUPFAM" id="SSF53474">
    <property type="entry name" value="alpha/beta-Hydrolases"/>
    <property type="match status" value="1"/>
</dbReference>
<proteinExistence type="inferred from homology"/>
<dbReference type="UniPathway" id="UPA00078"/>